<dbReference type="FunFam" id="3.90.550.50:FF:000001">
    <property type="entry name" value="Hexosyltransferase"/>
    <property type="match status" value="1"/>
</dbReference>
<keyword evidence="10" id="KW-0325">Glycoprotein</keyword>
<keyword evidence="8 11" id="KW-0333">Golgi apparatus</keyword>
<comment type="similarity">
    <text evidence="2 11">Belongs to the glycosyltransferase 31 family.</text>
</comment>
<accession>A0A8B8D286</accession>
<evidence type="ECO:0000256" key="1">
    <source>
        <dbReference type="ARBA" id="ARBA00004323"/>
    </source>
</evidence>
<reference evidence="13" key="2">
    <citation type="submission" date="2025-08" db="UniProtKB">
        <authorList>
            <consortium name="RefSeq"/>
        </authorList>
    </citation>
    <scope>IDENTIFICATION</scope>
    <source>
        <tissue evidence="13">Whole sample</tissue>
    </source>
</reference>
<keyword evidence="9 11" id="KW-0472">Membrane</keyword>
<reference evidence="12" key="1">
    <citation type="submission" date="2024-06" db="UniProtKB">
        <authorList>
            <consortium name="RefSeq"/>
        </authorList>
    </citation>
    <scope>NUCLEOTIDE SEQUENCE [LARGE SCALE GENOMIC DNA]</scope>
</reference>
<dbReference type="OrthoDB" id="115198at2759"/>
<dbReference type="PANTHER" id="PTHR11214">
    <property type="entry name" value="BETA-1,3-N-ACETYLGLUCOSAMINYLTRANSFERASE"/>
    <property type="match status" value="1"/>
</dbReference>
<feature type="transmembrane region" description="Helical" evidence="11">
    <location>
        <begin position="31"/>
        <end position="48"/>
    </location>
</feature>
<dbReference type="Pfam" id="PF01762">
    <property type="entry name" value="Galactosyl_T"/>
    <property type="match status" value="1"/>
</dbReference>
<keyword evidence="5 11" id="KW-0812">Transmembrane</keyword>
<dbReference type="GO" id="GO:0016758">
    <property type="term" value="F:hexosyltransferase activity"/>
    <property type="evidence" value="ECO:0007669"/>
    <property type="project" value="InterPro"/>
</dbReference>
<evidence type="ECO:0000256" key="2">
    <source>
        <dbReference type="ARBA" id="ARBA00008661"/>
    </source>
</evidence>
<dbReference type="RefSeq" id="XP_022321619.1">
    <property type="nucleotide sequence ID" value="XM_022465911.1"/>
</dbReference>
<evidence type="ECO:0000256" key="11">
    <source>
        <dbReference type="RuleBase" id="RU363063"/>
    </source>
</evidence>
<evidence type="ECO:0000256" key="5">
    <source>
        <dbReference type="ARBA" id="ARBA00022692"/>
    </source>
</evidence>
<keyword evidence="12" id="KW-1185">Reference proteome</keyword>
<evidence type="ECO:0000256" key="10">
    <source>
        <dbReference type="ARBA" id="ARBA00023180"/>
    </source>
</evidence>
<dbReference type="Proteomes" id="UP000694844">
    <property type="component" value="Chromosome 1"/>
</dbReference>
<dbReference type="Gene3D" id="3.90.550.50">
    <property type="match status" value="1"/>
</dbReference>
<gene>
    <name evidence="13" type="primary">LOC111123486</name>
</gene>
<dbReference type="GeneID" id="111123486"/>
<protein>
    <recommendedName>
        <fullName evidence="11">Hexosyltransferase</fullName>
        <ecNumber evidence="11">2.4.1.-</ecNumber>
    </recommendedName>
</protein>
<dbReference type="GO" id="GO:0000139">
    <property type="term" value="C:Golgi membrane"/>
    <property type="evidence" value="ECO:0007669"/>
    <property type="project" value="UniProtKB-SubCell"/>
</dbReference>
<sequence length="359" mass="41336">MIANNGISQQSMNGILFLLRRGCRKICRKRVFIFILWMAISIVTLLNLKHCVQKMLITATNYATINFINKKHLEHQTPDVLPAISCNNNGSTTFLFMGVVSAAGNFQQRLAIRNSWGSPVVEDPSLTLVFFVGMSANKATKKTIQKENQMFRDIIEVDIEEKYDNLAKKSIKILEWTLFHCNRAKYVLKIDDDMFLNVNLLKSDLKNKNYSNSIIGCKVRNSSPFRFPLSKWYLSRDQYSADVFPDYISGPAYVLSGDILSKLYSATKLVPYIFLEDVYLNGICREKVSVKAVGHPGFSCGFRDEGPCGGFFRYKITGHHYFPDEIERMWLELRDRWFTCPFKHSYVVSKFLDILQFVL</sequence>
<dbReference type="AlphaFoldDB" id="A0A8B8D286"/>
<keyword evidence="4" id="KW-0808">Transferase</keyword>
<evidence type="ECO:0000256" key="8">
    <source>
        <dbReference type="ARBA" id="ARBA00023034"/>
    </source>
</evidence>
<keyword evidence="6 11" id="KW-0735">Signal-anchor</keyword>
<evidence type="ECO:0000313" key="12">
    <source>
        <dbReference type="Proteomes" id="UP000694844"/>
    </source>
</evidence>
<evidence type="ECO:0000256" key="3">
    <source>
        <dbReference type="ARBA" id="ARBA00022676"/>
    </source>
</evidence>
<organism evidence="12 13">
    <name type="scientific">Crassostrea virginica</name>
    <name type="common">Eastern oyster</name>
    <dbReference type="NCBI Taxonomy" id="6565"/>
    <lineage>
        <taxon>Eukaryota</taxon>
        <taxon>Metazoa</taxon>
        <taxon>Spiralia</taxon>
        <taxon>Lophotrochozoa</taxon>
        <taxon>Mollusca</taxon>
        <taxon>Bivalvia</taxon>
        <taxon>Autobranchia</taxon>
        <taxon>Pteriomorphia</taxon>
        <taxon>Ostreida</taxon>
        <taxon>Ostreoidea</taxon>
        <taxon>Ostreidae</taxon>
        <taxon>Crassostrea</taxon>
    </lineage>
</organism>
<keyword evidence="7 11" id="KW-1133">Transmembrane helix</keyword>
<evidence type="ECO:0000256" key="4">
    <source>
        <dbReference type="ARBA" id="ARBA00022679"/>
    </source>
</evidence>
<proteinExistence type="inferred from homology"/>
<dbReference type="GO" id="GO:0006493">
    <property type="term" value="P:protein O-linked glycosylation"/>
    <property type="evidence" value="ECO:0007669"/>
    <property type="project" value="TreeGrafter"/>
</dbReference>
<evidence type="ECO:0000313" key="13">
    <source>
        <dbReference type="RefSeq" id="XP_022321619.1"/>
    </source>
</evidence>
<evidence type="ECO:0000256" key="6">
    <source>
        <dbReference type="ARBA" id="ARBA00022968"/>
    </source>
</evidence>
<comment type="subcellular location">
    <subcellularLocation>
        <location evidence="1 11">Golgi apparatus membrane</location>
        <topology evidence="1 11">Single-pass type II membrane protein</topology>
    </subcellularLocation>
</comment>
<dbReference type="PANTHER" id="PTHR11214:SF314">
    <property type="entry name" value="HEXOSYLTRANSFERASE"/>
    <property type="match status" value="1"/>
</dbReference>
<name>A0A8B8D286_CRAVI</name>
<dbReference type="EC" id="2.4.1.-" evidence="11"/>
<evidence type="ECO:0000256" key="9">
    <source>
        <dbReference type="ARBA" id="ARBA00023136"/>
    </source>
</evidence>
<evidence type="ECO:0000256" key="7">
    <source>
        <dbReference type="ARBA" id="ARBA00022989"/>
    </source>
</evidence>
<keyword evidence="3 11" id="KW-0328">Glycosyltransferase</keyword>
<dbReference type="InterPro" id="IPR002659">
    <property type="entry name" value="Glyco_trans_31"/>
</dbReference>